<feature type="transmembrane region" description="Helical" evidence="1">
    <location>
        <begin position="98"/>
        <end position="115"/>
    </location>
</feature>
<organism evidence="2 3">
    <name type="scientific">Bacillus cereus</name>
    <dbReference type="NCBI Taxonomy" id="1396"/>
    <lineage>
        <taxon>Bacteria</taxon>
        <taxon>Bacillati</taxon>
        <taxon>Bacillota</taxon>
        <taxon>Bacilli</taxon>
        <taxon>Bacillales</taxon>
        <taxon>Bacillaceae</taxon>
        <taxon>Bacillus</taxon>
        <taxon>Bacillus cereus group</taxon>
    </lineage>
</organism>
<dbReference type="InterPro" id="IPR046717">
    <property type="entry name" value="DUF6609"/>
</dbReference>
<proteinExistence type="predicted"/>
<dbReference type="Pfam" id="PF20313">
    <property type="entry name" value="DUF6609"/>
    <property type="match status" value="1"/>
</dbReference>
<sequence>METPIYKYPRQKINGIWLNIAGAAMFLLLIKYNGYPNVWPFAIVYILGMIWQLNPKTRQKLAVGPGTLEQKKWSNFSIILLATLSLLVFHFFSDDFRICWLLILLVVGIHFLTFIPVHGKLMLFLSICLIVNTFIGLIFTNISLDVVFVIDGLIKILFGSIFIKLSPINF</sequence>
<dbReference type="AlphaFoldDB" id="A0A9X7E8D8"/>
<feature type="transmembrane region" description="Helical" evidence="1">
    <location>
        <begin position="12"/>
        <end position="30"/>
    </location>
</feature>
<feature type="transmembrane region" description="Helical" evidence="1">
    <location>
        <begin position="73"/>
        <end position="92"/>
    </location>
</feature>
<feature type="transmembrane region" description="Helical" evidence="1">
    <location>
        <begin position="146"/>
        <end position="165"/>
    </location>
</feature>
<dbReference type="Proteomes" id="UP000225135">
    <property type="component" value="Unassembled WGS sequence"/>
</dbReference>
<protein>
    <submittedName>
        <fullName evidence="2">Uncharacterized protein</fullName>
    </submittedName>
</protein>
<evidence type="ECO:0000256" key="1">
    <source>
        <dbReference type="SAM" id="Phobius"/>
    </source>
</evidence>
<evidence type="ECO:0000313" key="2">
    <source>
        <dbReference type="EMBL" id="PHG83074.1"/>
    </source>
</evidence>
<accession>A0A9X7E8D8</accession>
<keyword evidence="1" id="KW-0812">Transmembrane</keyword>
<gene>
    <name evidence="2" type="ORF">COI69_08710</name>
</gene>
<keyword evidence="1" id="KW-1133">Transmembrane helix</keyword>
<keyword evidence="1" id="KW-0472">Membrane</keyword>
<evidence type="ECO:0000313" key="3">
    <source>
        <dbReference type="Proteomes" id="UP000225135"/>
    </source>
</evidence>
<comment type="caution">
    <text evidence="2">The sequence shown here is derived from an EMBL/GenBank/DDBJ whole genome shotgun (WGS) entry which is preliminary data.</text>
</comment>
<dbReference type="EMBL" id="NUUR01000021">
    <property type="protein sequence ID" value="PHG83074.1"/>
    <property type="molecule type" value="Genomic_DNA"/>
</dbReference>
<name>A0A9X7E8D8_BACCE</name>
<feature type="transmembrane region" description="Helical" evidence="1">
    <location>
        <begin position="122"/>
        <end position="140"/>
    </location>
</feature>
<dbReference type="RefSeq" id="WP_098773498.1">
    <property type="nucleotide sequence ID" value="NZ_NUQH01000028.1"/>
</dbReference>
<reference evidence="2 3" key="1">
    <citation type="submission" date="2017-09" db="EMBL/GenBank/DDBJ databases">
        <title>Large-scale bioinformatics analysis of Bacillus genomes uncovers conserved roles of natural products in bacterial physiology.</title>
        <authorList>
            <consortium name="Agbiome Team Llc"/>
            <person name="Bleich R.M."/>
            <person name="Grubbs K.J."/>
            <person name="Santa Maria K.C."/>
            <person name="Allen S.E."/>
            <person name="Farag S."/>
            <person name="Shank E.A."/>
            <person name="Bowers A."/>
        </authorList>
    </citation>
    <scope>NUCLEOTIDE SEQUENCE [LARGE SCALE GENOMIC DNA]</scope>
    <source>
        <strain evidence="2 3">AFS029792</strain>
    </source>
</reference>
<feature type="transmembrane region" description="Helical" evidence="1">
    <location>
        <begin position="36"/>
        <end position="53"/>
    </location>
</feature>